<comment type="caution">
    <text evidence="10">The sequence shown here is derived from an EMBL/GenBank/DDBJ whole genome shotgun (WGS) entry which is preliminary data.</text>
</comment>
<feature type="transmembrane region" description="Helical" evidence="9">
    <location>
        <begin position="54"/>
        <end position="76"/>
    </location>
</feature>
<keyword evidence="11" id="KW-1185">Reference proteome</keyword>
<evidence type="ECO:0000256" key="8">
    <source>
        <dbReference type="ARBA" id="ARBA00023136"/>
    </source>
</evidence>
<dbReference type="Proteomes" id="UP001233999">
    <property type="component" value="Unassembled WGS sequence"/>
</dbReference>
<evidence type="ECO:0000256" key="2">
    <source>
        <dbReference type="ARBA" id="ARBA00022448"/>
    </source>
</evidence>
<accession>A0AAD8E2W3</accession>
<evidence type="ECO:0000256" key="1">
    <source>
        <dbReference type="ARBA" id="ARBA00009727"/>
    </source>
</evidence>
<reference evidence="10" key="2">
    <citation type="submission" date="2023-05" db="EMBL/GenBank/DDBJ databases">
        <authorList>
            <person name="Fouks B."/>
        </authorList>
    </citation>
    <scope>NUCLEOTIDE SEQUENCE</scope>
    <source>
        <strain evidence="10">Stay&amp;Tobe</strain>
        <tissue evidence="10">Testes</tissue>
    </source>
</reference>
<keyword evidence="2 9" id="KW-0813">Transport</keyword>
<dbReference type="EMBL" id="JASPKZ010010265">
    <property type="protein sequence ID" value="KAJ9574724.1"/>
    <property type="molecule type" value="Genomic_DNA"/>
</dbReference>
<dbReference type="AlphaFoldDB" id="A0AAD8E2W3"/>
<comment type="function">
    <text evidence="9">Has a role in transport between endoplasmic reticulum and Golgi.</text>
</comment>
<comment type="subcellular location">
    <subcellularLocation>
        <location evidence="9">Endoplasmic reticulum membrane</location>
        <topology evidence="9">Multi-pass membrane protein</topology>
    </subcellularLocation>
    <subcellularLocation>
        <location evidence="9">Golgi apparatus membrane</location>
        <topology evidence="9">Multi-pass membrane protein</topology>
    </subcellularLocation>
</comment>
<dbReference type="GO" id="GO:0030134">
    <property type="term" value="C:COPII-coated ER to Golgi transport vesicle"/>
    <property type="evidence" value="ECO:0007669"/>
    <property type="project" value="TreeGrafter"/>
</dbReference>
<gene>
    <name evidence="10" type="ORF">L9F63_008094</name>
</gene>
<protein>
    <recommendedName>
        <fullName evidence="9">Protein YIF1</fullName>
    </recommendedName>
</protein>
<sequence>DWSVKYEQEEPVQPRYEINAPDLYIPTMAYVTYILVAGLVLGMQDRFSPEVLGIQASSALAWMVIEIIVELITLYVTNIQTNLKTLDLIAYGGYKYVGIIFAVLLSLLFHKTGYYAGLIYFSISLAFFLDNVKSLFFLLDCANVEGADFASGLCLCGGFHSILSLLNLLNNWLNP</sequence>
<dbReference type="PANTHER" id="PTHR14083">
    <property type="entry name" value="YIP1 INTERACTING FACTOR HOMOLOG YIF1 PROTEIN"/>
    <property type="match status" value="1"/>
</dbReference>
<comment type="similarity">
    <text evidence="1 9">Belongs to the YIF1 family.</text>
</comment>
<keyword evidence="6 9" id="KW-1133">Transmembrane helix</keyword>
<organism evidence="10 11">
    <name type="scientific">Diploptera punctata</name>
    <name type="common">Pacific beetle cockroach</name>
    <dbReference type="NCBI Taxonomy" id="6984"/>
    <lineage>
        <taxon>Eukaryota</taxon>
        <taxon>Metazoa</taxon>
        <taxon>Ecdysozoa</taxon>
        <taxon>Arthropoda</taxon>
        <taxon>Hexapoda</taxon>
        <taxon>Insecta</taxon>
        <taxon>Pterygota</taxon>
        <taxon>Neoptera</taxon>
        <taxon>Polyneoptera</taxon>
        <taxon>Dictyoptera</taxon>
        <taxon>Blattodea</taxon>
        <taxon>Blaberoidea</taxon>
        <taxon>Blaberidae</taxon>
        <taxon>Diplopterinae</taxon>
        <taxon>Diploptera</taxon>
    </lineage>
</organism>
<evidence type="ECO:0000256" key="7">
    <source>
        <dbReference type="ARBA" id="ARBA00023034"/>
    </source>
</evidence>
<dbReference type="GO" id="GO:0015031">
    <property type="term" value="P:protein transport"/>
    <property type="evidence" value="ECO:0007669"/>
    <property type="project" value="UniProtKB-KW"/>
</dbReference>
<dbReference type="GO" id="GO:0006888">
    <property type="term" value="P:endoplasmic reticulum to Golgi vesicle-mediated transport"/>
    <property type="evidence" value="ECO:0007669"/>
    <property type="project" value="UniProtKB-UniRule"/>
</dbReference>
<dbReference type="PANTHER" id="PTHR14083:SF0">
    <property type="entry name" value="YIP1D-INTERACTING FACTOR 1, ISOFORM C"/>
    <property type="match status" value="1"/>
</dbReference>
<dbReference type="Pfam" id="PF03878">
    <property type="entry name" value="YIF1"/>
    <property type="match status" value="1"/>
</dbReference>
<evidence type="ECO:0000256" key="4">
    <source>
        <dbReference type="ARBA" id="ARBA00022824"/>
    </source>
</evidence>
<dbReference type="GO" id="GO:0005793">
    <property type="term" value="C:endoplasmic reticulum-Golgi intermediate compartment"/>
    <property type="evidence" value="ECO:0007669"/>
    <property type="project" value="UniProtKB-UniRule"/>
</dbReference>
<feature type="transmembrane region" description="Helical" evidence="9">
    <location>
        <begin position="149"/>
        <end position="169"/>
    </location>
</feature>
<dbReference type="InterPro" id="IPR005578">
    <property type="entry name" value="Yif1_fam"/>
</dbReference>
<keyword evidence="8 9" id="KW-0472">Membrane</keyword>
<evidence type="ECO:0000256" key="5">
    <source>
        <dbReference type="ARBA" id="ARBA00022927"/>
    </source>
</evidence>
<keyword evidence="5 9" id="KW-0653">Protein transport</keyword>
<keyword evidence="3 9" id="KW-0812">Transmembrane</keyword>
<proteinExistence type="inferred from homology"/>
<evidence type="ECO:0000313" key="10">
    <source>
        <dbReference type="EMBL" id="KAJ9574724.1"/>
    </source>
</evidence>
<evidence type="ECO:0000256" key="3">
    <source>
        <dbReference type="ARBA" id="ARBA00022692"/>
    </source>
</evidence>
<feature type="non-terminal residue" evidence="10">
    <location>
        <position position="1"/>
    </location>
</feature>
<evidence type="ECO:0000256" key="9">
    <source>
        <dbReference type="RuleBase" id="RU368073"/>
    </source>
</evidence>
<keyword evidence="7 9" id="KW-0333">Golgi apparatus</keyword>
<reference evidence="10" key="1">
    <citation type="journal article" date="2023" name="IScience">
        <title>Live-bearing cockroach genome reveals convergent evolutionary mechanisms linked to viviparity in insects and beyond.</title>
        <authorList>
            <person name="Fouks B."/>
            <person name="Harrison M.C."/>
            <person name="Mikhailova A.A."/>
            <person name="Marchal E."/>
            <person name="English S."/>
            <person name="Carruthers M."/>
            <person name="Jennings E.C."/>
            <person name="Chiamaka E.L."/>
            <person name="Frigard R.A."/>
            <person name="Pippel M."/>
            <person name="Attardo G.M."/>
            <person name="Benoit J.B."/>
            <person name="Bornberg-Bauer E."/>
            <person name="Tobe S.S."/>
        </authorList>
    </citation>
    <scope>NUCLEOTIDE SEQUENCE</scope>
    <source>
        <strain evidence="10">Stay&amp;Tobe</strain>
    </source>
</reference>
<feature type="transmembrane region" description="Helical" evidence="9">
    <location>
        <begin position="23"/>
        <end position="42"/>
    </location>
</feature>
<dbReference type="GO" id="GO:0005789">
    <property type="term" value="C:endoplasmic reticulum membrane"/>
    <property type="evidence" value="ECO:0007669"/>
    <property type="project" value="UniProtKB-SubCell"/>
</dbReference>
<name>A0AAD8E2W3_DIPPU</name>
<evidence type="ECO:0000256" key="6">
    <source>
        <dbReference type="ARBA" id="ARBA00022989"/>
    </source>
</evidence>
<feature type="transmembrane region" description="Helical" evidence="9">
    <location>
        <begin position="112"/>
        <end position="129"/>
    </location>
</feature>
<evidence type="ECO:0000313" key="11">
    <source>
        <dbReference type="Proteomes" id="UP001233999"/>
    </source>
</evidence>
<dbReference type="GO" id="GO:0000139">
    <property type="term" value="C:Golgi membrane"/>
    <property type="evidence" value="ECO:0007669"/>
    <property type="project" value="UniProtKB-SubCell"/>
</dbReference>
<feature type="transmembrane region" description="Helical" evidence="9">
    <location>
        <begin position="88"/>
        <end position="105"/>
    </location>
</feature>
<keyword evidence="4 9" id="KW-0256">Endoplasmic reticulum</keyword>